<dbReference type="AlphaFoldDB" id="A0A977KAM7"/>
<dbReference type="InterPro" id="IPR005537">
    <property type="entry name" value="RAMP_III_fam"/>
</dbReference>
<dbReference type="Proteomes" id="UP001063698">
    <property type="component" value="Chromosome"/>
</dbReference>
<sequence length="293" mass="32554">MRVEMNGKRPDLIAFEEFVKTIVDAYENPEGAASMIKNLKRSIILKLESETLDYVPKIFELIRRLNEMKKEALKRNGYWVGYVQAKLVSPGLVGSSEGIFKTVFEVGLTLDKVLGVPFYPSSSVKGVVRSRIKNMLEKEDKNVEEVVQELFGDMESEGNVIFMDAYPIGCIEEQCSLFSGAVITPHYYKGGQVVDNELGVKPVPIPHLVVSPGLVFEFIIGVRRDGGYTNTIKMLGNGSIRAHEIPQKVLIKIMSLLVEELQKGAFGRASKGFNVFEPDKGLIPSQVRALGIL</sequence>
<dbReference type="InterPro" id="IPR010172">
    <property type="entry name" value="CRISPR-assoc_prot_TM1791"/>
</dbReference>
<evidence type="ECO:0000256" key="1">
    <source>
        <dbReference type="ARBA" id="ARBA00023118"/>
    </source>
</evidence>
<dbReference type="PANTHER" id="PTHR39965">
    <property type="entry name" value="CRISPR SYSTEM CMR SUBUNIT CMR6"/>
    <property type="match status" value="1"/>
</dbReference>
<evidence type="ECO:0000313" key="3">
    <source>
        <dbReference type="EMBL" id="UXD22101.1"/>
    </source>
</evidence>
<evidence type="ECO:0000313" key="4">
    <source>
        <dbReference type="Proteomes" id="UP001063698"/>
    </source>
</evidence>
<keyword evidence="4" id="KW-1185">Reference proteome</keyword>
<reference evidence="3" key="1">
    <citation type="submission" date="2013-11" db="EMBL/GenBank/DDBJ databases">
        <title>Comparative genomics of Ignicoccus.</title>
        <authorList>
            <person name="Podar M."/>
        </authorList>
    </citation>
    <scope>NUCLEOTIDE SEQUENCE</scope>
    <source>
        <strain evidence="3">DSM 13166</strain>
    </source>
</reference>
<organism evidence="3 4">
    <name type="scientific">Ignicoccus pacificus DSM 13166</name>
    <dbReference type="NCBI Taxonomy" id="940294"/>
    <lineage>
        <taxon>Archaea</taxon>
        <taxon>Thermoproteota</taxon>
        <taxon>Thermoprotei</taxon>
        <taxon>Desulfurococcales</taxon>
        <taxon>Desulfurococcaceae</taxon>
        <taxon>Ignicoccus</taxon>
    </lineage>
</organism>
<dbReference type="PANTHER" id="PTHR39965:SF1">
    <property type="entry name" value="CRISPR SYSTEM CMR SUBUNIT CMR6"/>
    <property type="match status" value="1"/>
</dbReference>
<keyword evidence="1" id="KW-0051">Antiviral defense</keyword>
<dbReference type="EMBL" id="CP006868">
    <property type="protein sequence ID" value="UXD22101.1"/>
    <property type="molecule type" value="Genomic_DNA"/>
</dbReference>
<protein>
    <recommendedName>
        <fullName evidence="2">CRISPR type III-associated protein domain-containing protein</fullName>
    </recommendedName>
</protein>
<accession>A0A977KAM7</accession>
<feature type="domain" description="CRISPR type III-associated protein" evidence="2">
    <location>
        <begin position="86"/>
        <end position="268"/>
    </location>
</feature>
<dbReference type="Pfam" id="PF03787">
    <property type="entry name" value="RAMPs"/>
    <property type="match status" value="1"/>
</dbReference>
<dbReference type="KEGG" id="ipc:IPA_01650"/>
<evidence type="ECO:0000259" key="2">
    <source>
        <dbReference type="Pfam" id="PF03787"/>
    </source>
</evidence>
<dbReference type="NCBIfam" id="TIGR01898">
    <property type="entry name" value="cas_TM1791_cmr6"/>
    <property type="match status" value="1"/>
</dbReference>
<gene>
    <name evidence="3" type="ORF">IPA_01650</name>
</gene>
<proteinExistence type="predicted"/>
<name>A0A977KAM7_9CREN</name>
<dbReference type="GO" id="GO:0051607">
    <property type="term" value="P:defense response to virus"/>
    <property type="evidence" value="ECO:0007669"/>
    <property type="project" value="UniProtKB-KW"/>
</dbReference>